<organism evidence="1">
    <name type="scientific">marine sediment metagenome</name>
    <dbReference type="NCBI Taxonomy" id="412755"/>
    <lineage>
        <taxon>unclassified sequences</taxon>
        <taxon>metagenomes</taxon>
        <taxon>ecological metagenomes</taxon>
    </lineage>
</organism>
<protein>
    <submittedName>
        <fullName evidence="1">Uncharacterized protein</fullName>
    </submittedName>
</protein>
<name>X1TDZ5_9ZZZZ</name>
<dbReference type="EMBL" id="BARW01032796">
    <property type="protein sequence ID" value="GAJ03469.1"/>
    <property type="molecule type" value="Genomic_DNA"/>
</dbReference>
<sequence>TLVATKSWTRDGAGQDHRRIKQLLDIRHEIWKARSQARYQAYLHHPFATYGYEGYTVEELRAMGIISDTMFLSSCQLYPLECGRPFDPNLGKPPRGIP</sequence>
<reference evidence="1" key="1">
    <citation type="journal article" date="2014" name="Front. Microbiol.">
        <title>High frequency of phylogenetically diverse reductive dehalogenase-homologous genes in deep subseafloor sedimentary metagenomes.</title>
        <authorList>
            <person name="Kawai M."/>
            <person name="Futagami T."/>
            <person name="Toyoda A."/>
            <person name="Takaki Y."/>
            <person name="Nishi S."/>
            <person name="Hori S."/>
            <person name="Arai W."/>
            <person name="Tsubouchi T."/>
            <person name="Morono Y."/>
            <person name="Uchiyama I."/>
            <person name="Ito T."/>
            <person name="Fujiyama A."/>
            <person name="Inagaki F."/>
            <person name="Takami H."/>
        </authorList>
    </citation>
    <scope>NUCLEOTIDE SEQUENCE</scope>
    <source>
        <strain evidence="1">Expedition CK06-06</strain>
    </source>
</reference>
<feature type="non-terminal residue" evidence="1">
    <location>
        <position position="1"/>
    </location>
</feature>
<accession>X1TDZ5</accession>
<proteinExistence type="predicted"/>
<comment type="caution">
    <text evidence="1">The sequence shown here is derived from an EMBL/GenBank/DDBJ whole genome shotgun (WGS) entry which is preliminary data.</text>
</comment>
<gene>
    <name evidence="1" type="ORF">S12H4_51822</name>
</gene>
<dbReference type="AlphaFoldDB" id="X1TDZ5"/>
<evidence type="ECO:0000313" key="1">
    <source>
        <dbReference type="EMBL" id="GAJ03469.1"/>
    </source>
</evidence>